<sequence length="108" mass="12615">MLQFCFGVFSIIETQALLLTSRQVTLTTYQEALEMRASRYVPQREPGFYWVKWRLSIGPPASWSSCNADLSTNRDRIFLKEQRYRSKILEHSSLFEYGNEALEVQSVV</sequence>
<reference evidence="1 2" key="1">
    <citation type="submission" date="2016-10" db="EMBL/GenBank/DDBJ databases">
        <title>The Draft Genome Sequence of the Potato Rhizosphere Bacteria Ochrobactrum sp. IPA7.2.</title>
        <authorList>
            <person name="Gogoleva N.E."/>
            <person name="Khlopko Y.A."/>
            <person name="Burygin G.L."/>
            <person name="Plotnikov A.O."/>
        </authorList>
    </citation>
    <scope>NUCLEOTIDE SEQUENCE [LARGE SCALE GENOMIC DNA]</scope>
    <source>
        <strain evidence="1 2">IPA7.2</strain>
    </source>
</reference>
<evidence type="ECO:0000313" key="2">
    <source>
        <dbReference type="Proteomes" id="UP000182985"/>
    </source>
</evidence>
<dbReference type="EMBL" id="MOEC01000023">
    <property type="protein sequence ID" value="OIS91769.1"/>
    <property type="molecule type" value="Genomic_DNA"/>
</dbReference>
<gene>
    <name evidence="1" type="ORF">BLA27_19540</name>
</gene>
<dbReference type="AlphaFoldDB" id="A0A1J6HH23"/>
<evidence type="ECO:0000313" key="1">
    <source>
        <dbReference type="EMBL" id="OIS91769.1"/>
    </source>
</evidence>
<keyword evidence="2" id="KW-1185">Reference proteome</keyword>
<dbReference type="Proteomes" id="UP000182985">
    <property type="component" value="Unassembled WGS sequence"/>
</dbReference>
<name>A0A1J6HH23_9HYPH</name>
<comment type="caution">
    <text evidence="1">The sequence shown here is derived from an EMBL/GenBank/DDBJ whole genome shotgun (WGS) entry which is preliminary data.</text>
</comment>
<accession>A0A1J6HH23</accession>
<organism evidence="1 2">
    <name type="scientific">Brucella cytisi</name>
    <dbReference type="NCBI Taxonomy" id="407152"/>
    <lineage>
        <taxon>Bacteria</taxon>
        <taxon>Pseudomonadati</taxon>
        <taxon>Pseudomonadota</taxon>
        <taxon>Alphaproteobacteria</taxon>
        <taxon>Hyphomicrobiales</taxon>
        <taxon>Brucellaceae</taxon>
        <taxon>Brucella/Ochrobactrum group</taxon>
        <taxon>Brucella</taxon>
    </lineage>
</organism>
<proteinExistence type="predicted"/>
<protein>
    <submittedName>
        <fullName evidence="1">Uncharacterized protein</fullName>
    </submittedName>
</protein>